<name>A0A923EDY4_CLOTT</name>
<dbReference type="AlphaFoldDB" id="A0A923EDY4"/>
<reference evidence="1 2" key="1">
    <citation type="submission" date="2020-04" db="EMBL/GenBank/DDBJ databases">
        <title>Genomic insights into acetone-butanol-ethanol (ABE) fermentation by sequencing solventogenic clostridia strains.</title>
        <authorList>
            <person name="Brown S."/>
        </authorList>
    </citation>
    <scope>NUCLEOTIDE SEQUENCE [LARGE SCALE GENOMIC DNA]</scope>
    <source>
        <strain evidence="1 2">DJ011</strain>
    </source>
</reference>
<dbReference type="RefSeq" id="WP_085059143.1">
    <property type="nucleotide sequence ID" value="NZ_JABTAX010000001.1"/>
</dbReference>
<proteinExistence type="predicted"/>
<dbReference type="InterPro" id="IPR025454">
    <property type="entry name" value="DUF4275"/>
</dbReference>
<organism evidence="1 2">
    <name type="scientific">Clostridium tetanomorphum</name>
    <dbReference type="NCBI Taxonomy" id="1553"/>
    <lineage>
        <taxon>Bacteria</taxon>
        <taxon>Bacillati</taxon>
        <taxon>Bacillota</taxon>
        <taxon>Clostridia</taxon>
        <taxon>Eubacteriales</taxon>
        <taxon>Clostridiaceae</taxon>
        <taxon>Clostridium</taxon>
    </lineage>
</organism>
<dbReference type="Proteomes" id="UP000563151">
    <property type="component" value="Unassembled WGS sequence"/>
</dbReference>
<dbReference type="EMBL" id="JAAZWO010000038">
    <property type="protein sequence ID" value="MBC2399856.1"/>
    <property type="molecule type" value="Genomic_DNA"/>
</dbReference>
<keyword evidence="2" id="KW-1185">Reference proteome</keyword>
<sequence>MEKKGIYCSRIDEKRNRNDSKARELRIKWFKAFADNIDTNDIHIDQYLWHIFSYKRLNCLEGEEADARLISIKKKSLYVFFNNEKTCYELRNAMNFHPDDIRYYTDIYVTDKDFSWTYVITHETGSCGPYFYSK</sequence>
<comment type="caution">
    <text evidence="1">The sequence shown here is derived from an EMBL/GenBank/DDBJ whole genome shotgun (WGS) entry which is preliminary data.</text>
</comment>
<protein>
    <submittedName>
        <fullName evidence="1">DUF4275 family protein</fullName>
    </submittedName>
</protein>
<evidence type="ECO:0000313" key="2">
    <source>
        <dbReference type="Proteomes" id="UP000563151"/>
    </source>
</evidence>
<gene>
    <name evidence="1" type="ORF">HGG79_19125</name>
</gene>
<accession>A0A923EDY4</accession>
<dbReference type="Pfam" id="PF14101">
    <property type="entry name" value="DUF4275"/>
    <property type="match status" value="1"/>
</dbReference>
<evidence type="ECO:0000313" key="1">
    <source>
        <dbReference type="EMBL" id="MBC2399856.1"/>
    </source>
</evidence>